<dbReference type="PANTHER" id="PTHR36565">
    <property type="entry name" value="UPF0332 PROTEIN TM_1000"/>
    <property type="match status" value="1"/>
</dbReference>
<evidence type="ECO:0000256" key="1">
    <source>
        <dbReference type="ARBA" id="ARBA00038248"/>
    </source>
</evidence>
<gene>
    <name evidence="3" type="ORF">GACE_0334</name>
</gene>
<dbReference type="PANTHER" id="PTHR36565:SF5">
    <property type="entry name" value="TOXIN MJ0605-RELATED"/>
    <property type="match status" value="1"/>
</dbReference>
<name>A0A0A7GEL2_GEOAI</name>
<proteinExistence type="inferred from homology"/>
<dbReference type="STRING" id="565033.GACE_0334"/>
<dbReference type="KEGG" id="gac:GACE_0334"/>
<dbReference type="Pfam" id="PF05168">
    <property type="entry name" value="HEPN"/>
    <property type="match status" value="1"/>
</dbReference>
<reference evidence="3 4" key="1">
    <citation type="journal article" date="2015" name="Appl. Environ. Microbiol.">
        <title>The Geoglobus acetivorans genome: Fe(III) reduction, acetate utilization, autotrophic growth, and degradation of aromatic compounds in a hyperthermophilic archaeon.</title>
        <authorList>
            <person name="Mardanov A.V."/>
            <person name="Slododkina G.B."/>
            <person name="Slobodkin A.I."/>
            <person name="Beletsky A.V."/>
            <person name="Gavrilov S.N."/>
            <person name="Kublanov I.V."/>
            <person name="Bonch-Osmolovskaya E.A."/>
            <person name="Skryabin K.G."/>
            <person name="Ravin N.V."/>
        </authorList>
    </citation>
    <scope>NUCLEOTIDE SEQUENCE [LARGE SCALE GENOMIC DNA]</scope>
    <source>
        <strain evidence="3 4">SBH6</strain>
    </source>
</reference>
<sequence length="85" mass="9677">MPEYEKFLERAYEALESARILFENGKYNAAVSQAYYSMFYASKALLSVKGRHPKTHKGVVSELGLRFVSEGYIDEIYGKILSKGM</sequence>
<dbReference type="HOGENOM" id="CLU_2504815_0_0_2"/>
<protein>
    <recommendedName>
        <fullName evidence="2">HEPN domain-containing protein</fullName>
    </recommendedName>
</protein>
<dbReference type="EMBL" id="CP009552">
    <property type="protein sequence ID" value="AIY89391.1"/>
    <property type="molecule type" value="Genomic_DNA"/>
</dbReference>
<dbReference type="InterPro" id="IPR007842">
    <property type="entry name" value="HEPN_dom"/>
</dbReference>
<dbReference type="RefSeq" id="WP_318249250.1">
    <property type="nucleotide sequence ID" value="NZ_CP009552.1"/>
</dbReference>
<dbReference type="Proteomes" id="UP000030624">
    <property type="component" value="Chromosome"/>
</dbReference>
<evidence type="ECO:0000313" key="4">
    <source>
        <dbReference type="Proteomes" id="UP000030624"/>
    </source>
</evidence>
<dbReference type="SUPFAM" id="SSF81593">
    <property type="entry name" value="Nucleotidyltransferase substrate binding subunit/domain"/>
    <property type="match status" value="1"/>
</dbReference>
<dbReference type="eggNOG" id="arCOG02123">
    <property type="taxonomic scope" value="Archaea"/>
</dbReference>
<dbReference type="GeneID" id="24796937"/>
<accession>A0A0A7GEL2</accession>
<dbReference type="Gene3D" id="1.20.120.330">
    <property type="entry name" value="Nucleotidyltransferases domain 2"/>
    <property type="match status" value="1"/>
</dbReference>
<feature type="domain" description="HEPN" evidence="2">
    <location>
        <begin position="4"/>
        <end position="73"/>
    </location>
</feature>
<dbReference type="AlphaFoldDB" id="A0A0A7GEL2"/>
<comment type="similarity">
    <text evidence="1">Belongs to the UPF0332 family.</text>
</comment>
<dbReference type="InterPro" id="IPR052226">
    <property type="entry name" value="UPF0332_toxin"/>
</dbReference>
<evidence type="ECO:0000313" key="3">
    <source>
        <dbReference type="EMBL" id="AIY89391.1"/>
    </source>
</evidence>
<organism evidence="3 4">
    <name type="scientific">Geoglobus acetivorans</name>
    <dbReference type="NCBI Taxonomy" id="565033"/>
    <lineage>
        <taxon>Archaea</taxon>
        <taxon>Methanobacteriati</taxon>
        <taxon>Methanobacteriota</taxon>
        <taxon>Archaeoglobi</taxon>
        <taxon>Archaeoglobales</taxon>
        <taxon>Archaeoglobaceae</taxon>
        <taxon>Geoglobus</taxon>
    </lineage>
</organism>
<evidence type="ECO:0000259" key="2">
    <source>
        <dbReference type="Pfam" id="PF05168"/>
    </source>
</evidence>